<dbReference type="Gene3D" id="2.180.10.10">
    <property type="entry name" value="RHS repeat-associated core"/>
    <property type="match status" value="2"/>
</dbReference>
<evidence type="ECO:0000256" key="1">
    <source>
        <dbReference type="SAM" id="SignalP"/>
    </source>
</evidence>
<name>A0A1Z3N494_BDEBC</name>
<dbReference type="RefSeq" id="WP_088563864.1">
    <property type="nucleotide sequence ID" value="NZ_CP020946.1"/>
</dbReference>
<evidence type="ECO:0000259" key="2">
    <source>
        <dbReference type="Pfam" id="PF20148"/>
    </source>
</evidence>
<feature type="domain" description="DUF6531" evidence="2">
    <location>
        <begin position="21"/>
        <end position="92"/>
    </location>
</feature>
<protein>
    <recommendedName>
        <fullName evidence="2">DUF6531 domain-containing protein</fullName>
    </recommendedName>
</protein>
<proteinExistence type="predicted"/>
<evidence type="ECO:0000313" key="3">
    <source>
        <dbReference type="EMBL" id="ASD62207.1"/>
    </source>
</evidence>
<reference evidence="3 4" key="1">
    <citation type="submission" date="2017-04" db="EMBL/GenBank/DDBJ databases">
        <title>Whole genome sequence of Bdellovibrio bacteriovorus strain SSB218315.</title>
        <authorList>
            <person name="Oyedara O."/>
            <person name="Rodriguez-Perez M.A."/>
        </authorList>
    </citation>
    <scope>NUCLEOTIDE SEQUENCE [LARGE SCALE GENOMIC DNA]</scope>
    <source>
        <strain evidence="3 4">SSB218315</strain>
    </source>
</reference>
<dbReference type="AlphaFoldDB" id="A0A1Z3N494"/>
<gene>
    <name evidence="3" type="ORF">B9G79_00820</name>
</gene>
<sequence length="483" mass="54946">MKKVAVFILALSVLSQAHALVDTSTGSFMHSWIDFDGKGLDLRVKLERTYNSRSTFKGWFGYGWCTDLETVLINHEDAITIRHCGDGQEHEYKKMGSDYRSTTGGPGTIRKAGDVFQRVFTDGTIETFNSHGKLQEVKKNGDFVALKYNERGLPKELVDSSGRVVTIEATPTGFVQTITFKNKGAKAPTQVVGKYEYQGENLVSATNFWGNTYKYSYEKNNNMKKAIWPNGKEILLSYNSNDWVLALKGTDICAEDYSYKVDQSKKPPRYAVKVTKKCDNDVIVEKAYSYTYSMDNRRILAAELDEDAVRREFKYDEHGNVIEVKERRLNGDVLTKIVRNDRGLVVKISNVLENYFYKYRVGAGRSLVAEAIHENVAAGVVVDRYKFSMTYNDDDRMISVIKPNGSKLEFEYDYMSRVSKISTKDIAIEVVYNDTDSTPKHLKLGDKYLPLSIYDIRATPKEIAAVDLYFDYLRAYSLTIPAY</sequence>
<accession>A0A1Z3N494</accession>
<dbReference type="Pfam" id="PF20148">
    <property type="entry name" value="DUF6531"/>
    <property type="match status" value="1"/>
</dbReference>
<keyword evidence="1" id="KW-0732">Signal</keyword>
<feature type="chain" id="PRO_5013368936" description="DUF6531 domain-containing protein" evidence="1">
    <location>
        <begin position="20"/>
        <end position="483"/>
    </location>
</feature>
<organism evidence="3 4">
    <name type="scientific">Bdellovibrio bacteriovorus</name>
    <dbReference type="NCBI Taxonomy" id="959"/>
    <lineage>
        <taxon>Bacteria</taxon>
        <taxon>Pseudomonadati</taxon>
        <taxon>Bdellovibrionota</taxon>
        <taxon>Bdellovibrionia</taxon>
        <taxon>Bdellovibrionales</taxon>
        <taxon>Pseudobdellovibrionaceae</taxon>
        <taxon>Bdellovibrio</taxon>
    </lineage>
</organism>
<dbReference type="InterPro" id="IPR045351">
    <property type="entry name" value="DUF6531"/>
</dbReference>
<dbReference type="EMBL" id="CP020946">
    <property type="protein sequence ID" value="ASD62207.1"/>
    <property type="molecule type" value="Genomic_DNA"/>
</dbReference>
<dbReference type="Proteomes" id="UP000197003">
    <property type="component" value="Chromosome"/>
</dbReference>
<evidence type="ECO:0000313" key="4">
    <source>
        <dbReference type="Proteomes" id="UP000197003"/>
    </source>
</evidence>
<feature type="signal peptide" evidence="1">
    <location>
        <begin position="1"/>
        <end position="19"/>
    </location>
</feature>
<dbReference type="OrthoDB" id="5287471at2"/>